<dbReference type="EMBL" id="VSSQ01045349">
    <property type="protein sequence ID" value="MPM99245.1"/>
    <property type="molecule type" value="Genomic_DNA"/>
</dbReference>
<gene>
    <name evidence="1" type="ORF">SDC9_146436</name>
</gene>
<reference evidence="1" key="1">
    <citation type="submission" date="2019-08" db="EMBL/GenBank/DDBJ databases">
        <authorList>
            <person name="Kucharzyk K."/>
            <person name="Murdoch R.W."/>
            <person name="Higgins S."/>
            <person name="Loffler F."/>
        </authorList>
    </citation>
    <scope>NUCLEOTIDE SEQUENCE</scope>
</reference>
<dbReference type="AlphaFoldDB" id="A0A645ECM9"/>
<organism evidence="1">
    <name type="scientific">bioreactor metagenome</name>
    <dbReference type="NCBI Taxonomy" id="1076179"/>
    <lineage>
        <taxon>unclassified sequences</taxon>
        <taxon>metagenomes</taxon>
        <taxon>ecological metagenomes</taxon>
    </lineage>
</organism>
<accession>A0A645ECM9</accession>
<sequence length="66" mass="7576">MRFWRKANLPKIYILNASVPLDAALKRKLIAGYTILDEKADFSRRSIPAEYEAAFSSRFRLVNASN</sequence>
<comment type="caution">
    <text evidence="1">The sequence shown here is derived from an EMBL/GenBank/DDBJ whole genome shotgun (WGS) entry which is preliminary data.</text>
</comment>
<proteinExistence type="predicted"/>
<protein>
    <submittedName>
        <fullName evidence="1">Uncharacterized protein</fullName>
    </submittedName>
</protein>
<evidence type="ECO:0000313" key="1">
    <source>
        <dbReference type="EMBL" id="MPM99245.1"/>
    </source>
</evidence>
<name>A0A645ECM9_9ZZZZ</name>